<dbReference type="VEuPathDB" id="CryptoDB:GNI_148190"/>
<protein>
    <submittedName>
        <fullName evidence="2">SET domain protein</fullName>
    </submittedName>
</protein>
<name>A0A023AZR9_GRENI</name>
<dbReference type="PANTHER" id="PTHR12197">
    <property type="entry name" value="HISTONE-LYSINE N-METHYLTRANSFERASE SMYD"/>
    <property type="match status" value="1"/>
</dbReference>
<dbReference type="CDD" id="cd20071">
    <property type="entry name" value="SET_SMYD"/>
    <property type="match status" value="1"/>
</dbReference>
<evidence type="ECO:0000313" key="3">
    <source>
        <dbReference type="Proteomes" id="UP000019763"/>
    </source>
</evidence>
<gene>
    <name evidence="2" type="ORF">GNI_148190</name>
</gene>
<dbReference type="Proteomes" id="UP000019763">
    <property type="component" value="Unassembled WGS sequence"/>
</dbReference>
<feature type="domain" description="SET" evidence="1">
    <location>
        <begin position="231"/>
        <end position="286"/>
    </location>
</feature>
<dbReference type="GeneID" id="22915182"/>
<dbReference type="InterPro" id="IPR046341">
    <property type="entry name" value="SET_dom_sf"/>
</dbReference>
<evidence type="ECO:0000259" key="1">
    <source>
        <dbReference type="Pfam" id="PF00856"/>
    </source>
</evidence>
<dbReference type="AlphaFoldDB" id="A0A023AZR9"/>
<keyword evidence="3" id="KW-1185">Reference proteome</keyword>
<dbReference type="Gene3D" id="2.170.270.10">
    <property type="entry name" value="SET domain"/>
    <property type="match status" value="1"/>
</dbReference>
<sequence>MEVINQHLNKHSEGRLVCTYDDYKGRITKTARPCKAGDVLLTEETLASVAEPAKNKLYDTLQDWSVKDTWDLHTLWTWCVLCTMMTDEEYQMLRRCCDEGVRSTAGVDAGVVEKNKKVVEAFLKLPIPRFSEKQRERLLLLYTPSDDSDAADTINDVVSCNRRFKELIGLDLALPDPYKCKGVSDKGVDDNGWFRKVKENCPRNDGGLFLLRCLLSERLWSKYAQVWILNCFEGATEPLTYLTFFAPAFSSHSCIPNALWHIDEQQRYVLVARRNIGTDEEITFTYTSDSHLLEPTLLRRQDLQATKYFECQCERCMTPCDLSRGFMCTKCPRISHQSVAADPVAADPVAADPVAADEVIDEASPRTSPVGGREAVAGRSGQWFLSNTTPFHPSSDMFQPPANIKPVSLERERVIVDDYLKKIKSDALYQLSFETTSDRETYTSPRITGQLGNIIASKYKPERCIECGAAPDPDELQRAKQLEAYCMSQFAKEDGEQSQLNEDFDIAIMLDHVLPNVGQSYAALLMLERRQGELADDPELASKYALIRHILATQRSDFWELRIRCAGQGLADAEAWNIMSKSLRLVRIIFRTSGYFWDLANVVTVEVQKRENEVDERVRAYISEIEKYIPELAK</sequence>
<accession>A0A023AZR9</accession>
<reference evidence="2" key="1">
    <citation type="submission" date="2013-12" db="EMBL/GenBank/DDBJ databases">
        <authorList>
            <person name="Omoto C.K."/>
            <person name="Sibley D."/>
            <person name="Venepally P."/>
            <person name="Hadjithomas M."/>
            <person name="Karamycheva S."/>
            <person name="Brunk B."/>
            <person name="Roos D."/>
            <person name="Caler E."/>
            <person name="Lorenzi H."/>
        </authorList>
    </citation>
    <scope>NUCLEOTIDE SEQUENCE</scope>
</reference>
<dbReference type="InterPro" id="IPR001214">
    <property type="entry name" value="SET_dom"/>
</dbReference>
<dbReference type="InterPro" id="IPR050869">
    <property type="entry name" value="H3K4_H4K5_MeTrfase"/>
</dbReference>
<dbReference type="RefSeq" id="XP_011132691.1">
    <property type="nucleotide sequence ID" value="XM_011134389.1"/>
</dbReference>
<dbReference type="SUPFAM" id="SSF82199">
    <property type="entry name" value="SET domain"/>
    <property type="match status" value="1"/>
</dbReference>
<dbReference type="eggNOG" id="ENOG502SBR1">
    <property type="taxonomic scope" value="Eukaryota"/>
</dbReference>
<organism evidence="2 3">
    <name type="scientific">Gregarina niphandrodes</name>
    <name type="common">Septate eugregarine</name>
    <dbReference type="NCBI Taxonomy" id="110365"/>
    <lineage>
        <taxon>Eukaryota</taxon>
        <taxon>Sar</taxon>
        <taxon>Alveolata</taxon>
        <taxon>Apicomplexa</taxon>
        <taxon>Conoidasida</taxon>
        <taxon>Gregarinasina</taxon>
        <taxon>Eugregarinorida</taxon>
        <taxon>Gregarinidae</taxon>
        <taxon>Gregarina</taxon>
    </lineage>
</organism>
<comment type="caution">
    <text evidence="2">The sequence shown here is derived from an EMBL/GenBank/DDBJ whole genome shotgun (WGS) entry which is preliminary data.</text>
</comment>
<dbReference type="OrthoDB" id="194358at2759"/>
<dbReference type="EMBL" id="AFNH02001102">
    <property type="protein sequence ID" value="EZG44376.1"/>
    <property type="molecule type" value="Genomic_DNA"/>
</dbReference>
<dbReference type="Pfam" id="PF00856">
    <property type="entry name" value="SET"/>
    <property type="match status" value="1"/>
</dbReference>
<proteinExistence type="predicted"/>
<evidence type="ECO:0000313" key="2">
    <source>
        <dbReference type="EMBL" id="EZG44376.1"/>
    </source>
</evidence>